<accession>A0A2I0AD15</accession>
<protein>
    <submittedName>
        <fullName evidence="2">Uncharacterized protein</fullName>
    </submittedName>
</protein>
<proteinExistence type="predicted"/>
<sequence length="78" mass="8721">MLLAKLMNAPFVLVQTERTFVEIKIGILLRGRIMPSFNWPLWLIGSIVTGLLPAFFSPCGYRPASFRPQTISTLGGRL</sequence>
<organism evidence="2 3">
    <name type="scientific">Apostasia shenzhenica</name>
    <dbReference type="NCBI Taxonomy" id="1088818"/>
    <lineage>
        <taxon>Eukaryota</taxon>
        <taxon>Viridiplantae</taxon>
        <taxon>Streptophyta</taxon>
        <taxon>Embryophyta</taxon>
        <taxon>Tracheophyta</taxon>
        <taxon>Spermatophyta</taxon>
        <taxon>Magnoliopsida</taxon>
        <taxon>Liliopsida</taxon>
        <taxon>Asparagales</taxon>
        <taxon>Orchidaceae</taxon>
        <taxon>Apostasioideae</taxon>
        <taxon>Apostasia</taxon>
    </lineage>
</organism>
<gene>
    <name evidence="2" type="ORF">AXF42_Ash012365</name>
</gene>
<keyword evidence="1" id="KW-0812">Transmembrane</keyword>
<keyword evidence="1" id="KW-1133">Transmembrane helix</keyword>
<keyword evidence="3" id="KW-1185">Reference proteome</keyword>
<evidence type="ECO:0000256" key="1">
    <source>
        <dbReference type="SAM" id="Phobius"/>
    </source>
</evidence>
<evidence type="ECO:0000313" key="3">
    <source>
        <dbReference type="Proteomes" id="UP000236161"/>
    </source>
</evidence>
<reference evidence="2 3" key="1">
    <citation type="journal article" date="2017" name="Nature">
        <title>The Apostasia genome and the evolution of orchids.</title>
        <authorList>
            <person name="Zhang G.Q."/>
            <person name="Liu K.W."/>
            <person name="Li Z."/>
            <person name="Lohaus R."/>
            <person name="Hsiao Y.Y."/>
            <person name="Niu S.C."/>
            <person name="Wang J.Y."/>
            <person name="Lin Y.C."/>
            <person name="Xu Q."/>
            <person name="Chen L.J."/>
            <person name="Yoshida K."/>
            <person name="Fujiwara S."/>
            <person name="Wang Z.W."/>
            <person name="Zhang Y.Q."/>
            <person name="Mitsuda N."/>
            <person name="Wang M."/>
            <person name="Liu G.H."/>
            <person name="Pecoraro L."/>
            <person name="Huang H.X."/>
            <person name="Xiao X.J."/>
            <person name="Lin M."/>
            <person name="Wu X.Y."/>
            <person name="Wu W.L."/>
            <person name="Chen Y.Y."/>
            <person name="Chang S.B."/>
            <person name="Sakamoto S."/>
            <person name="Ohme-Takagi M."/>
            <person name="Yagi M."/>
            <person name="Zeng S.J."/>
            <person name="Shen C.Y."/>
            <person name="Yeh C.M."/>
            <person name="Luo Y.B."/>
            <person name="Tsai W.C."/>
            <person name="Van de Peer Y."/>
            <person name="Liu Z.J."/>
        </authorList>
    </citation>
    <scope>NUCLEOTIDE SEQUENCE [LARGE SCALE GENOMIC DNA]</scope>
    <source>
        <strain evidence="3">cv. Shenzhen</strain>
        <tissue evidence="2">Stem</tissue>
    </source>
</reference>
<keyword evidence="1" id="KW-0472">Membrane</keyword>
<dbReference type="EMBL" id="KZ451998">
    <property type="protein sequence ID" value="PKA53423.1"/>
    <property type="molecule type" value="Genomic_DNA"/>
</dbReference>
<feature type="transmembrane region" description="Helical" evidence="1">
    <location>
        <begin position="39"/>
        <end position="61"/>
    </location>
</feature>
<dbReference type="AlphaFoldDB" id="A0A2I0AD15"/>
<evidence type="ECO:0000313" key="2">
    <source>
        <dbReference type="EMBL" id="PKA53423.1"/>
    </source>
</evidence>
<dbReference type="Proteomes" id="UP000236161">
    <property type="component" value="Unassembled WGS sequence"/>
</dbReference>
<name>A0A2I0AD15_9ASPA</name>